<reference evidence="3" key="1">
    <citation type="journal article" date="2017" name="Nat. Ecol. Evol.">
        <title>Genome expansion and lineage-specific genetic innovations in the forest pathogenic fungi Armillaria.</title>
        <authorList>
            <person name="Sipos G."/>
            <person name="Prasanna A.N."/>
            <person name="Walter M.C."/>
            <person name="O'Connor E."/>
            <person name="Balint B."/>
            <person name="Krizsan K."/>
            <person name="Kiss B."/>
            <person name="Hess J."/>
            <person name="Varga T."/>
            <person name="Slot J."/>
            <person name="Riley R."/>
            <person name="Boka B."/>
            <person name="Rigling D."/>
            <person name="Barry K."/>
            <person name="Lee J."/>
            <person name="Mihaltcheva S."/>
            <person name="LaButti K."/>
            <person name="Lipzen A."/>
            <person name="Waldron R."/>
            <person name="Moloney N.M."/>
            <person name="Sperisen C."/>
            <person name="Kredics L."/>
            <person name="Vagvoelgyi C."/>
            <person name="Patrignani A."/>
            <person name="Fitzpatrick D."/>
            <person name="Nagy I."/>
            <person name="Doyle S."/>
            <person name="Anderson J.B."/>
            <person name="Grigoriev I.V."/>
            <person name="Gueldener U."/>
            <person name="Muensterkoetter M."/>
            <person name="Nagy L.G."/>
        </authorList>
    </citation>
    <scope>NUCLEOTIDE SEQUENCE [LARGE SCALE GENOMIC DNA]</scope>
    <source>
        <strain evidence="3">Ar21-2</strain>
    </source>
</reference>
<keyword evidence="3" id="KW-1185">Reference proteome</keyword>
<evidence type="ECO:0000313" key="3">
    <source>
        <dbReference type="Proteomes" id="UP000217790"/>
    </source>
</evidence>
<sequence length="81" mass="9271">MPDFDVSQMIQIGSSFCGSISHSIGILLHVSLIILKQRWWMGRQLNVFPFCVIASRRPVYVVMSGKNTDKYWTSPTKHCIL</sequence>
<keyword evidence="1" id="KW-1133">Transmembrane helix</keyword>
<dbReference type="EMBL" id="KZ293668">
    <property type="protein sequence ID" value="PBK89510.1"/>
    <property type="molecule type" value="Genomic_DNA"/>
</dbReference>
<keyword evidence="1" id="KW-0812">Transmembrane</keyword>
<protein>
    <submittedName>
        <fullName evidence="2">Uncharacterized protein</fullName>
    </submittedName>
</protein>
<keyword evidence="1" id="KW-0472">Membrane</keyword>
<gene>
    <name evidence="2" type="ORF">ARMGADRAFT_1113321</name>
</gene>
<evidence type="ECO:0000313" key="2">
    <source>
        <dbReference type="EMBL" id="PBK89510.1"/>
    </source>
</evidence>
<dbReference type="AlphaFoldDB" id="A0A2H3D5Y4"/>
<accession>A0A2H3D5Y4</accession>
<name>A0A2H3D5Y4_ARMGA</name>
<proteinExistence type="predicted"/>
<dbReference type="InParanoid" id="A0A2H3D5Y4"/>
<evidence type="ECO:0000256" key="1">
    <source>
        <dbReference type="SAM" id="Phobius"/>
    </source>
</evidence>
<organism evidence="2 3">
    <name type="scientific">Armillaria gallica</name>
    <name type="common">Bulbous honey fungus</name>
    <name type="synonym">Armillaria bulbosa</name>
    <dbReference type="NCBI Taxonomy" id="47427"/>
    <lineage>
        <taxon>Eukaryota</taxon>
        <taxon>Fungi</taxon>
        <taxon>Dikarya</taxon>
        <taxon>Basidiomycota</taxon>
        <taxon>Agaricomycotina</taxon>
        <taxon>Agaricomycetes</taxon>
        <taxon>Agaricomycetidae</taxon>
        <taxon>Agaricales</taxon>
        <taxon>Marasmiineae</taxon>
        <taxon>Physalacriaceae</taxon>
        <taxon>Armillaria</taxon>
    </lineage>
</organism>
<dbReference type="Proteomes" id="UP000217790">
    <property type="component" value="Unassembled WGS sequence"/>
</dbReference>
<feature type="transmembrane region" description="Helical" evidence="1">
    <location>
        <begin position="12"/>
        <end position="35"/>
    </location>
</feature>